<gene>
    <name evidence="4" type="ORF">Zmor_027505</name>
</gene>
<dbReference type="SUPFAM" id="SSF81296">
    <property type="entry name" value="E set domains"/>
    <property type="match status" value="1"/>
</dbReference>
<dbReference type="PANTHER" id="PTHR24169:SF28">
    <property type="entry name" value="NUCLEAR FACTOR NF-KAPPA-B P110 SUBUNIT"/>
    <property type="match status" value="1"/>
</dbReference>
<dbReference type="InterPro" id="IPR011539">
    <property type="entry name" value="RHD_DNA_bind_dom"/>
</dbReference>
<evidence type="ECO:0000256" key="1">
    <source>
        <dbReference type="PROSITE-ProRule" id="PRU00023"/>
    </source>
</evidence>
<dbReference type="GO" id="GO:0005737">
    <property type="term" value="C:cytoplasm"/>
    <property type="evidence" value="ECO:0007669"/>
    <property type="project" value="InterPro"/>
</dbReference>
<dbReference type="Pfam" id="PF16179">
    <property type="entry name" value="RHD_dimer"/>
    <property type="match status" value="1"/>
</dbReference>
<feature type="region of interest" description="Disordered" evidence="2">
    <location>
        <begin position="21"/>
        <end position="40"/>
    </location>
</feature>
<dbReference type="Gene3D" id="1.25.40.20">
    <property type="entry name" value="Ankyrin repeat-containing domain"/>
    <property type="match status" value="1"/>
</dbReference>
<dbReference type="Gene3D" id="2.60.40.340">
    <property type="entry name" value="Rel homology domain (RHD), DNA-binding domain"/>
    <property type="match status" value="1"/>
</dbReference>
<dbReference type="GO" id="GO:0048468">
    <property type="term" value="P:cell development"/>
    <property type="evidence" value="ECO:0007669"/>
    <property type="project" value="UniProtKB-ARBA"/>
</dbReference>
<evidence type="ECO:0000313" key="4">
    <source>
        <dbReference type="EMBL" id="KAJ3640973.1"/>
    </source>
</evidence>
<dbReference type="GO" id="GO:0048731">
    <property type="term" value="P:system development"/>
    <property type="evidence" value="ECO:0007669"/>
    <property type="project" value="UniProtKB-ARBA"/>
</dbReference>
<dbReference type="Proteomes" id="UP001168821">
    <property type="component" value="Unassembled WGS sequence"/>
</dbReference>
<dbReference type="CDD" id="cd08310">
    <property type="entry name" value="Death_NFkB-like"/>
    <property type="match status" value="1"/>
</dbReference>
<dbReference type="CDD" id="cd07884">
    <property type="entry name" value="RHD-n_Relish"/>
    <property type="match status" value="1"/>
</dbReference>
<dbReference type="GO" id="GO:0000981">
    <property type="term" value="F:DNA-binding transcription factor activity, RNA polymerase II-specific"/>
    <property type="evidence" value="ECO:0007669"/>
    <property type="project" value="TreeGrafter"/>
</dbReference>
<dbReference type="PANTHER" id="PTHR24169">
    <property type="entry name" value="NUCLEAR FACTOR NF-KAPPA-B PROTEIN"/>
    <property type="match status" value="1"/>
</dbReference>
<dbReference type="InterPro" id="IPR032397">
    <property type="entry name" value="RHD_dimer"/>
</dbReference>
<dbReference type="InterPro" id="IPR008967">
    <property type="entry name" value="p53-like_TF_DNA-bd_sf"/>
</dbReference>
<dbReference type="CDD" id="cd01177">
    <property type="entry name" value="IPT_NFkappaB"/>
    <property type="match status" value="1"/>
</dbReference>
<evidence type="ECO:0000313" key="5">
    <source>
        <dbReference type="Proteomes" id="UP001168821"/>
    </source>
</evidence>
<comment type="caution">
    <text evidence="4">The sequence shown here is derived from an EMBL/GenBank/DDBJ whole genome shotgun (WGS) entry which is preliminary data.</text>
</comment>
<dbReference type="PROSITE" id="PS50297">
    <property type="entry name" value="ANK_REP_REGION"/>
    <property type="match status" value="2"/>
</dbReference>
<name>A0AA38M208_9CUCU</name>
<dbReference type="InterPro" id="IPR011029">
    <property type="entry name" value="DEATH-like_dom_sf"/>
</dbReference>
<dbReference type="InterPro" id="IPR000451">
    <property type="entry name" value="NFkB/Dor"/>
</dbReference>
<feature type="repeat" description="ANK" evidence="1">
    <location>
        <begin position="648"/>
        <end position="680"/>
    </location>
</feature>
<evidence type="ECO:0000259" key="3">
    <source>
        <dbReference type="PROSITE" id="PS50254"/>
    </source>
</evidence>
<dbReference type="InterPro" id="IPR037059">
    <property type="entry name" value="RHD_DNA_bind_dom_sf"/>
</dbReference>
<accession>A0AA38M208</accession>
<dbReference type="Gene3D" id="2.60.40.10">
    <property type="entry name" value="Immunoglobulins"/>
    <property type="match status" value="1"/>
</dbReference>
<keyword evidence="1" id="KW-0040">ANK repeat</keyword>
<dbReference type="SMART" id="SM00429">
    <property type="entry name" value="IPT"/>
    <property type="match status" value="1"/>
</dbReference>
<dbReference type="SUPFAM" id="SSF48403">
    <property type="entry name" value="Ankyrin repeat"/>
    <property type="match status" value="1"/>
</dbReference>
<keyword evidence="5" id="KW-1185">Reference proteome</keyword>
<dbReference type="InterPro" id="IPR002110">
    <property type="entry name" value="Ankyrin_rpt"/>
</dbReference>
<dbReference type="SMART" id="SM00248">
    <property type="entry name" value="ANK"/>
    <property type="match status" value="5"/>
</dbReference>
<dbReference type="InterPro" id="IPR014756">
    <property type="entry name" value="Ig_E-set"/>
</dbReference>
<dbReference type="PROSITE" id="PS50088">
    <property type="entry name" value="ANK_REPEAT"/>
    <property type="match status" value="2"/>
</dbReference>
<dbReference type="Pfam" id="PF00554">
    <property type="entry name" value="RHD_DNA_bind"/>
    <property type="match status" value="1"/>
</dbReference>
<proteinExistence type="predicted"/>
<dbReference type="EMBL" id="JALNTZ010000009">
    <property type="protein sequence ID" value="KAJ3640973.1"/>
    <property type="molecule type" value="Genomic_DNA"/>
</dbReference>
<protein>
    <recommendedName>
        <fullName evidence="3">RHD domain-containing protein</fullName>
    </recommendedName>
</protein>
<dbReference type="InterPro" id="IPR036770">
    <property type="entry name" value="Ankyrin_rpt-contain_sf"/>
</dbReference>
<reference evidence="4" key="1">
    <citation type="journal article" date="2023" name="G3 (Bethesda)">
        <title>Whole genome assemblies of Zophobas morio and Tenebrio molitor.</title>
        <authorList>
            <person name="Kaur S."/>
            <person name="Stinson S.A."/>
            <person name="diCenzo G.C."/>
        </authorList>
    </citation>
    <scope>NUCLEOTIDE SEQUENCE</scope>
    <source>
        <strain evidence="4">QUZm001</strain>
    </source>
</reference>
<feature type="repeat" description="ANK" evidence="1">
    <location>
        <begin position="682"/>
        <end position="705"/>
    </location>
</feature>
<dbReference type="AlphaFoldDB" id="A0AA38M208"/>
<dbReference type="PRINTS" id="PR00057">
    <property type="entry name" value="NFKBTNSCPFCT"/>
</dbReference>
<dbReference type="Pfam" id="PF12796">
    <property type="entry name" value="Ank_2"/>
    <property type="match status" value="1"/>
</dbReference>
<dbReference type="Pfam" id="PF00023">
    <property type="entry name" value="Ank"/>
    <property type="match status" value="1"/>
</dbReference>
<dbReference type="Gene3D" id="1.10.533.10">
    <property type="entry name" value="Death Domain, Fas"/>
    <property type="match status" value="1"/>
</dbReference>
<organism evidence="4 5">
    <name type="scientific">Zophobas morio</name>
    <dbReference type="NCBI Taxonomy" id="2755281"/>
    <lineage>
        <taxon>Eukaryota</taxon>
        <taxon>Metazoa</taxon>
        <taxon>Ecdysozoa</taxon>
        <taxon>Arthropoda</taxon>
        <taxon>Hexapoda</taxon>
        <taxon>Insecta</taxon>
        <taxon>Pterygota</taxon>
        <taxon>Neoptera</taxon>
        <taxon>Endopterygota</taxon>
        <taxon>Coleoptera</taxon>
        <taxon>Polyphaga</taxon>
        <taxon>Cucujiformia</taxon>
        <taxon>Tenebrionidae</taxon>
        <taxon>Zophobas</taxon>
    </lineage>
</organism>
<dbReference type="InterPro" id="IPR002909">
    <property type="entry name" value="IPT_dom"/>
</dbReference>
<dbReference type="InterPro" id="IPR033926">
    <property type="entry name" value="IPT_NFkappaB"/>
</dbReference>
<dbReference type="SUPFAM" id="SSF47986">
    <property type="entry name" value="DEATH domain"/>
    <property type="match status" value="1"/>
</dbReference>
<dbReference type="InterPro" id="IPR013783">
    <property type="entry name" value="Ig-like_fold"/>
</dbReference>
<evidence type="ECO:0000256" key="2">
    <source>
        <dbReference type="SAM" id="MobiDB-lite"/>
    </source>
</evidence>
<dbReference type="SUPFAM" id="SSF49417">
    <property type="entry name" value="p53-like transcription factors"/>
    <property type="match status" value="1"/>
</dbReference>
<dbReference type="PROSITE" id="PS50254">
    <property type="entry name" value="REL_2"/>
    <property type="match status" value="1"/>
</dbReference>
<dbReference type="GO" id="GO:0000978">
    <property type="term" value="F:RNA polymerase II cis-regulatory region sequence-specific DNA binding"/>
    <property type="evidence" value="ECO:0007669"/>
    <property type="project" value="TreeGrafter"/>
</dbReference>
<sequence>MLTENINLYIQQPVQIDMSSYPNILTPPSSSEDSPQSTLYNSPPSCYGIQDSAYILPQTSLAFDFDGATQATAPYLRIVEQPIDRFRFRYKSEMTGTHGSLCGQTSDRSRKQTYPTIELCNFNKRALVRCSIYQHNTKEDHRPHAHRLIKKQGKGEVDDPHDAYVTPEEGYTYVFHSMGIIHTAKKNLVPELIRKKGQLKKEEIARLEGKVRDLTQKEEIEIKGLAESESKSINLNVVCLRFDAFYETNGILLPICPPVYSHSINNLKSALTGELKIVRMDHCTSPAKGGREIFILVERVTKKNIKVKFYELDDEDNIVWEDYGKFSDLDVHHQYAIVFKTPPYKDLTIKSPVKVFIELERPSDRARSEAKEFTYTVSSNIYKPGSKRARPSYDSSSYDTSLASDELPVPINNLCLENSPTGLLDDVQLEVTSAELQQAMRNINSDEFQRIFNDFGQDYSLATDAPNEFKKSVIKSRVVTSTKTSNFRSAKSRPYCQRSDSIEETAMAKQAVLELQNFIKTHPSDEKAVNMLCHYLKEDNKTNALHVSIRQNELMDVMFLLKMIYVWKQHELLNVRSDLYETPLHIATYLNSEEIVANLIVCKASVCVGDSEMNTPLHVAVISNASIAIFEKLFSSEDKTFVDMENNEGNTALNIAIENGNLKALKLLCLNGADINKQHKKNGYTPLRFAIEKQNVDIVKYILQHKDLQALVEDFQDINPLQAAINKDNSELVDVITQYMKQNNYVNVEIKNEVEDYSDDDFEEKFSIKLEQISSEELREMYTNVKNFTPACLDDISQILDQSGTWQNLADLLDLGHLMRSGLCDSKNSPTKLLLKLAIETNGDSVLQIRDFLENLDETQAVEIIDNMVRTQFM</sequence>
<feature type="domain" description="RHD" evidence="3">
    <location>
        <begin position="71"/>
        <end position="271"/>
    </location>
</feature>